<evidence type="ECO:0000313" key="2">
    <source>
        <dbReference type="EMBL" id="BBD72892.1"/>
    </source>
</evidence>
<dbReference type="GO" id="GO:0005829">
    <property type="term" value="C:cytosol"/>
    <property type="evidence" value="ECO:0007669"/>
    <property type="project" value="TreeGrafter"/>
</dbReference>
<dbReference type="KEGG" id="sacd:HS1genome_1281"/>
<evidence type="ECO:0000313" key="3">
    <source>
        <dbReference type="EMBL" id="GGT88200.1"/>
    </source>
</evidence>
<evidence type="ECO:0000313" key="4">
    <source>
        <dbReference type="Proteomes" id="UP000276741"/>
    </source>
</evidence>
<dbReference type="Proteomes" id="UP000276741">
    <property type="component" value="Chromosome"/>
</dbReference>
<reference evidence="4" key="2">
    <citation type="submission" date="2018-04" db="EMBL/GenBank/DDBJ databases">
        <title>Complete genome sequence of Sulfodiicoccus acidiphilus strain HS-1.</title>
        <authorList>
            <person name="Sakai H.D."/>
            <person name="Kurosawa N."/>
        </authorList>
    </citation>
    <scope>NUCLEOTIDE SEQUENCE [LARGE SCALE GENOMIC DNA]</scope>
    <source>
        <strain evidence="4">HS-1</strain>
    </source>
</reference>
<dbReference type="Pfam" id="PF03070">
    <property type="entry name" value="TENA_THI-4"/>
    <property type="match status" value="1"/>
</dbReference>
<evidence type="ECO:0000259" key="1">
    <source>
        <dbReference type="Pfam" id="PF03070"/>
    </source>
</evidence>
<dbReference type="EMBL" id="AP018553">
    <property type="protein sequence ID" value="BBD72892.1"/>
    <property type="molecule type" value="Genomic_DNA"/>
</dbReference>
<proteinExistence type="predicted"/>
<dbReference type="AlphaFoldDB" id="A0A348B3Z0"/>
<dbReference type="CDD" id="cd19365">
    <property type="entry name" value="TenA_C-like"/>
    <property type="match status" value="1"/>
</dbReference>
<dbReference type="InterPro" id="IPR050967">
    <property type="entry name" value="Thiamine_Salvage_TenA"/>
</dbReference>
<organism evidence="2 4">
    <name type="scientific">Sulfodiicoccus acidiphilus</name>
    <dbReference type="NCBI Taxonomy" id="1670455"/>
    <lineage>
        <taxon>Archaea</taxon>
        <taxon>Thermoproteota</taxon>
        <taxon>Thermoprotei</taxon>
        <taxon>Sulfolobales</taxon>
        <taxon>Sulfolobaceae</taxon>
        <taxon>Sulfodiicoccus</taxon>
    </lineage>
</organism>
<reference evidence="3" key="4">
    <citation type="submission" date="2020-09" db="EMBL/GenBank/DDBJ databases">
        <authorList>
            <person name="Sun Q."/>
            <person name="Ohkuma M."/>
        </authorList>
    </citation>
    <scope>NUCLEOTIDE SEQUENCE</scope>
    <source>
        <strain evidence="3">JCM 31740</strain>
    </source>
</reference>
<name>A0A348B3Z0_9CREN</name>
<dbReference type="GO" id="GO:0006772">
    <property type="term" value="P:thiamine metabolic process"/>
    <property type="evidence" value="ECO:0007669"/>
    <property type="project" value="InterPro"/>
</dbReference>
<reference evidence="2" key="3">
    <citation type="journal article" date="2019" name="BMC Res. Notes">
        <title>Complete genome sequence of the Sulfodiicoccus acidiphilus strain HS-1T, the first crenarchaeon that lacks polB3, isolated from an acidic hot spring in Ohwaku-dani, Hakone, Japan.</title>
        <authorList>
            <person name="Sakai H.D."/>
            <person name="Kurosawa N."/>
        </authorList>
    </citation>
    <scope>NUCLEOTIDE SEQUENCE</scope>
    <source>
        <strain evidence="2">HS-1</strain>
    </source>
</reference>
<dbReference type="EMBL" id="BMQS01000002">
    <property type="protein sequence ID" value="GGT88200.1"/>
    <property type="molecule type" value="Genomic_DNA"/>
</dbReference>
<dbReference type="Proteomes" id="UP000616143">
    <property type="component" value="Unassembled WGS sequence"/>
</dbReference>
<dbReference type="PANTHER" id="PTHR43198">
    <property type="entry name" value="BIFUNCTIONAL TH2 PROTEIN"/>
    <property type="match status" value="1"/>
</dbReference>
<reference evidence="3" key="1">
    <citation type="journal article" date="2014" name="Int. J. Syst. Evol. Microbiol.">
        <title>Complete genome sequence of Corynebacterium casei LMG S-19264T (=DSM 44701T), isolated from a smear-ripened cheese.</title>
        <authorList>
            <consortium name="US DOE Joint Genome Institute (JGI-PGF)"/>
            <person name="Walter F."/>
            <person name="Albersmeier A."/>
            <person name="Kalinowski J."/>
            <person name="Ruckert C."/>
        </authorList>
    </citation>
    <scope>NUCLEOTIDE SEQUENCE</scope>
    <source>
        <strain evidence="3">JCM 31740</strain>
    </source>
</reference>
<keyword evidence="4" id="KW-1185">Reference proteome</keyword>
<sequence>MGDVYEAILSHPFIIGLTTGELDEEKFRFYIAQDSLYLREYGKVLAIAAAKAEEREHSRFFAESLARSIKVEQEMHEAFMRAWGMRAEEMSPTNTAYTNFLLATAYSRPFHEVVGAILPCFWIYMEVGSTLKAKGSRNALFQKWIDTYGGEEYERGVKRAIEIVNELELGERERRATKEKFRMAAIYEYMFWDSAYRLERYPFRLTSPL</sequence>
<dbReference type="InterPro" id="IPR004305">
    <property type="entry name" value="Thiaminase-2/PQQC"/>
</dbReference>
<feature type="domain" description="Thiaminase-2/PQQC" evidence="1">
    <location>
        <begin position="5"/>
        <end position="197"/>
    </location>
</feature>
<accession>A0A348B3Z0</accession>
<gene>
    <name evidence="3" type="ORF">GCM10007116_02710</name>
    <name evidence="2" type="ORF">HS1genome_1281</name>
</gene>
<dbReference type="SUPFAM" id="SSF48613">
    <property type="entry name" value="Heme oxygenase-like"/>
    <property type="match status" value="1"/>
</dbReference>
<protein>
    <submittedName>
        <fullName evidence="2">Thiaminase II</fullName>
    </submittedName>
</protein>
<dbReference type="InterPro" id="IPR027574">
    <property type="entry name" value="Thiaminase_II"/>
</dbReference>
<dbReference type="GO" id="GO:0050334">
    <property type="term" value="F:thiaminase activity"/>
    <property type="evidence" value="ECO:0007669"/>
    <property type="project" value="InterPro"/>
</dbReference>
<dbReference type="Gene3D" id="1.20.910.10">
    <property type="entry name" value="Heme oxygenase-like"/>
    <property type="match status" value="1"/>
</dbReference>
<dbReference type="NCBIfam" id="TIGR04306">
    <property type="entry name" value="salvage_TenA"/>
    <property type="match status" value="1"/>
</dbReference>
<dbReference type="PANTHER" id="PTHR43198:SF2">
    <property type="entry name" value="SI:CH1073-67J19.1-RELATED"/>
    <property type="match status" value="1"/>
</dbReference>
<dbReference type="InterPro" id="IPR016084">
    <property type="entry name" value="Haem_Oase-like_multi-hlx"/>
</dbReference>